<dbReference type="PANTHER" id="PTHR47706:SF1">
    <property type="entry name" value="CIPA-LIKE, PUTATIVE (AFU_ORTHOLOGUE AFUA_1G12460)-RELATED"/>
    <property type="match status" value="1"/>
</dbReference>
<dbReference type="Gene3D" id="3.90.25.10">
    <property type="entry name" value="UDP-galactose 4-epimerase, domain 1"/>
    <property type="match status" value="1"/>
</dbReference>
<dbReference type="Pfam" id="PF05368">
    <property type="entry name" value="NmrA"/>
    <property type="match status" value="1"/>
</dbReference>
<keyword evidence="2" id="KW-0560">Oxidoreductase</keyword>
<gene>
    <name evidence="4" type="ORF">HYALB_00004843</name>
</gene>
<organism evidence="4 5">
    <name type="scientific">Hymenoscyphus albidus</name>
    <dbReference type="NCBI Taxonomy" id="595503"/>
    <lineage>
        <taxon>Eukaryota</taxon>
        <taxon>Fungi</taxon>
        <taxon>Dikarya</taxon>
        <taxon>Ascomycota</taxon>
        <taxon>Pezizomycotina</taxon>
        <taxon>Leotiomycetes</taxon>
        <taxon>Helotiales</taxon>
        <taxon>Helotiaceae</taxon>
        <taxon>Hymenoscyphus</taxon>
    </lineage>
</organism>
<dbReference type="InterPro" id="IPR036291">
    <property type="entry name" value="NAD(P)-bd_dom_sf"/>
</dbReference>
<evidence type="ECO:0000259" key="3">
    <source>
        <dbReference type="Pfam" id="PF05368"/>
    </source>
</evidence>
<keyword evidence="5" id="KW-1185">Reference proteome</keyword>
<evidence type="ECO:0000256" key="1">
    <source>
        <dbReference type="ARBA" id="ARBA00022857"/>
    </source>
</evidence>
<dbReference type="Gene3D" id="3.40.50.720">
    <property type="entry name" value="NAD(P)-binding Rossmann-like Domain"/>
    <property type="match status" value="1"/>
</dbReference>
<dbReference type="AlphaFoldDB" id="A0A9N9QBZ6"/>
<sequence>MVEIKNVVHVGAAGSLGAPILTALIESGKFNVTVLTRENSKSTFPSSVKVVKADYSSVESVTAAFKGQDAVVSSVGTEGLLGQSLFVDAAIAAGVKRFIPSEFGSNLANPLTAALPIFGYKIATRKHIEAKVAGGADITYTYIQNGPFLDWGLQMNFLVDLRSGSPKIFDGGDQKVSATTLASIGTAVVGVLSHYEETKNRDVYIQDIAISQNRIVEIAKKVKPEKAQGPVQVKTADTKAASDAALAKGDYSEGTMIPYLFTAIFAEGYGNLYPKLDNELVGLKPYTEADVEALVKSVLA</sequence>
<dbReference type="Proteomes" id="UP000701801">
    <property type="component" value="Unassembled WGS sequence"/>
</dbReference>
<dbReference type="PANTHER" id="PTHR47706">
    <property type="entry name" value="NMRA-LIKE FAMILY PROTEIN"/>
    <property type="match status" value="1"/>
</dbReference>
<feature type="domain" description="NmrA-like" evidence="3">
    <location>
        <begin position="5"/>
        <end position="226"/>
    </location>
</feature>
<dbReference type="SUPFAM" id="SSF51735">
    <property type="entry name" value="NAD(P)-binding Rossmann-fold domains"/>
    <property type="match status" value="1"/>
</dbReference>
<protein>
    <recommendedName>
        <fullName evidence="3">NmrA-like domain-containing protein</fullName>
    </recommendedName>
</protein>
<dbReference type="EMBL" id="CAJVRM010000551">
    <property type="protein sequence ID" value="CAG8981977.1"/>
    <property type="molecule type" value="Genomic_DNA"/>
</dbReference>
<comment type="caution">
    <text evidence="4">The sequence shown here is derived from an EMBL/GenBank/DDBJ whole genome shotgun (WGS) entry which is preliminary data.</text>
</comment>
<dbReference type="GO" id="GO:0016491">
    <property type="term" value="F:oxidoreductase activity"/>
    <property type="evidence" value="ECO:0007669"/>
    <property type="project" value="UniProtKB-KW"/>
</dbReference>
<dbReference type="InterPro" id="IPR008030">
    <property type="entry name" value="NmrA-like"/>
</dbReference>
<accession>A0A9N9QBZ6</accession>
<name>A0A9N9QBZ6_9HELO</name>
<keyword evidence="1" id="KW-0521">NADP</keyword>
<dbReference type="InterPro" id="IPR045312">
    <property type="entry name" value="PCBER-like"/>
</dbReference>
<dbReference type="OrthoDB" id="9974981at2759"/>
<dbReference type="InterPro" id="IPR051609">
    <property type="entry name" value="NmrA/Isoflavone_reductase-like"/>
</dbReference>
<proteinExistence type="predicted"/>
<dbReference type="CDD" id="cd05259">
    <property type="entry name" value="PCBER_SDR_a"/>
    <property type="match status" value="1"/>
</dbReference>
<evidence type="ECO:0000313" key="4">
    <source>
        <dbReference type="EMBL" id="CAG8981977.1"/>
    </source>
</evidence>
<evidence type="ECO:0000313" key="5">
    <source>
        <dbReference type="Proteomes" id="UP000701801"/>
    </source>
</evidence>
<reference evidence="4" key="1">
    <citation type="submission" date="2021-07" db="EMBL/GenBank/DDBJ databases">
        <authorList>
            <person name="Durling M."/>
        </authorList>
    </citation>
    <scope>NUCLEOTIDE SEQUENCE</scope>
</reference>
<evidence type="ECO:0000256" key="2">
    <source>
        <dbReference type="ARBA" id="ARBA00023002"/>
    </source>
</evidence>